<dbReference type="GO" id="GO:0016020">
    <property type="term" value="C:membrane"/>
    <property type="evidence" value="ECO:0007669"/>
    <property type="project" value="TreeGrafter"/>
</dbReference>
<evidence type="ECO:0000313" key="2">
    <source>
        <dbReference type="EMBL" id="PSR29352.1"/>
    </source>
</evidence>
<evidence type="ECO:0000313" key="3">
    <source>
        <dbReference type="Proteomes" id="UP000242699"/>
    </source>
</evidence>
<dbReference type="GO" id="GO:0047372">
    <property type="term" value="F:monoacylglycerol lipase activity"/>
    <property type="evidence" value="ECO:0007669"/>
    <property type="project" value="TreeGrafter"/>
</dbReference>
<name>A0A2T2X4D5_9FIRM</name>
<dbReference type="PRINTS" id="PR00111">
    <property type="entry name" value="ABHYDROLASE"/>
</dbReference>
<proteinExistence type="predicted"/>
<organism evidence="2 3">
    <name type="scientific">Sulfobacillus benefaciens</name>
    <dbReference type="NCBI Taxonomy" id="453960"/>
    <lineage>
        <taxon>Bacteria</taxon>
        <taxon>Bacillati</taxon>
        <taxon>Bacillota</taxon>
        <taxon>Clostridia</taxon>
        <taxon>Eubacteriales</taxon>
        <taxon>Clostridiales Family XVII. Incertae Sedis</taxon>
        <taxon>Sulfobacillus</taxon>
    </lineage>
</organism>
<reference evidence="2 3" key="1">
    <citation type="journal article" date="2014" name="BMC Genomics">
        <title>Comparison of environmental and isolate Sulfobacillus genomes reveals diverse carbon, sulfur, nitrogen, and hydrogen metabolisms.</title>
        <authorList>
            <person name="Justice N.B."/>
            <person name="Norman A."/>
            <person name="Brown C.T."/>
            <person name="Singh A."/>
            <person name="Thomas B.C."/>
            <person name="Banfield J.F."/>
        </authorList>
    </citation>
    <scope>NUCLEOTIDE SEQUENCE [LARGE SCALE GENOMIC DNA]</scope>
    <source>
        <strain evidence="2">AMDSBA1</strain>
    </source>
</reference>
<dbReference type="InterPro" id="IPR050266">
    <property type="entry name" value="AB_hydrolase_sf"/>
</dbReference>
<comment type="caution">
    <text evidence="2">The sequence shown here is derived from an EMBL/GenBank/DDBJ whole genome shotgun (WGS) entry which is preliminary data.</text>
</comment>
<feature type="domain" description="AB hydrolase-1" evidence="1">
    <location>
        <begin position="27"/>
        <end position="281"/>
    </location>
</feature>
<dbReference type="Pfam" id="PF12697">
    <property type="entry name" value="Abhydrolase_6"/>
    <property type="match status" value="1"/>
</dbReference>
<dbReference type="Gene3D" id="3.40.50.1820">
    <property type="entry name" value="alpha/beta hydrolase"/>
    <property type="match status" value="1"/>
</dbReference>
<dbReference type="Proteomes" id="UP000242699">
    <property type="component" value="Unassembled WGS sequence"/>
</dbReference>
<evidence type="ECO:0000259" key="1">
    <source>
        <dbReference type="Pfam" id="PF12697"/>
    </source>
</evidence>
<dbReference type="PANTHER" id="PTHR43798:SF33">
    <property type="entry name" value="HYDROLASE, PUTATIVE (AFU_ORTHOLOGUE AFUA_2G14860)-RELATED"/>
    <property type="match status" value="1"/>
</dbReference>
<protein>
    <recommendedName>
        <fullName evidence="1">AB hydrolase-1 domain-containing protein</fullName>
    </recommendedName>
</protein>
<dbReference type="InterPro" id="IPR029058">
    <property type="entry name" value="AB_hydrolase_fold"/>
</dbReference>
<dbReference type="SUPFAM" id="SSF53474">
    <property type="entry name" value="alpha/beta-Hydrolases"/>
    <property type="match status" value="1"/>
</dbReference>
<dbReference type="PANTHER" id="PTHR43798">
    <property type="entry name" value="MONOACYLGLYCEROL LIPASE"/>
    <property type="match status" value="1"/>
</dbReference>
<dbReference type="EMBL" id="PXYT01000016">
    <property type="protein sequence ID" value="PSR29352.1"/>
    <property type="molecule type" value="Genomic_DNA"/>
</dbReference>
<dbReference type="AlphaFoldDB" id="A0A2T2X4D5"/>
<gene>
    <name evidence="2" type="ORF">C7B43_08390</name>
</gene>
<dbReference type="GO" id="GO:0046464">
    <property type="term" value="P:acylglycerol catabolic process"/>
    <property type="evidence" value="ECO:0007669"/>
    <property type="project" value="TreeGrafter"/>
</dbReference>
<accession>A0A2T2X4D5</accession>
<dbReference type="InterPro" id="IPR000073">
    <property type="entry name" value="AB_hydrolase_1"/>
</dbReference>
<sequence>MVPSPQEEGEAHKINIFSLTGGEGDPVLYLPGMGWTAESAGVLSPILEERYCLHRLDLPGMGRSEPLTRIPGWKDLALWVHGYCRDHGWDQVRIIGHSIGGLIALAFADQFPEQLYQLVLLDAGYQSIPRFPEDVAKPLRYFLPLANMLASLGWVEWVTRRIVASGKPGNTSLHSPDNELIEAEFQEFVESQRLLITNELREAFYIAHKVIQVNEDTIKLLLGIYRTKPVSAFNRLKSPTLLVIPENMTHHPPLTQIDERGLPVLLYEVSGGHYVHYSHPEIGYVIRDFFDHWS</sequence>